<evidence type="ECO:0000313" key="20">
    <source>
        <dbReference type="Proteomes" id="UP000724874"/>
    </source>
</evidence>
<dbReference type="EMBL" id="JADNYJ010000015">
    <property type="protein sequence ID" value="KAF8907265.1"/>
    <property type="molecule type" value="Genomic_DNA"/>
</dbReference>
<dbReference type="Gene3D" id="3.30.560.10">
    <property type="entry name" value="Glucose Oxidase, domain 3"/>
    <property type="match status" value="1"/>
</dbReference>
<protein>
    <recommendedName>
        <fullName evidence="5">pyranose dehydrogenase (acceptor)</fullName>
        <ecNumber evidence="5">1.1.99.29</ecNumber>
    </recommendedName>
</protein>
<dbReference type="SUPFAM" id="SSF51905">
    <property type="entry name" value="FAD/NAD(P)-binding domain"/>
    <property type="match status" value="1"/>
</dbReference>
<evidence type="ECO:0000256" key="8">
    <source>
        <dbReference type="ARBA" id="ARBA00022827"/>
    </source>
</evidence>
<evidence type="ECO:0000256" key="9">
    <source>
        <dbReference type="ARBA" id="ARBA00024699"/>
    </source>
</evidence>
<dbReference type="InterPro" id="IPR000172">
    <property type="entry name" value="GMC_OxRdtase_N"/>
</dbReference>
<dbReference type="EC" id="1.1.99.29" evidence="5"/>
<dbReference type="OrthoDB" id="269227at2759"/>
<dbReference type="GO" id="GO:0005576">
    <property type="term" value="C:extracellular region"/>
    <property type="evidence" value="ECO:0007669"/>
    <property type="project" value="UniProtKB-SubCell"/>
</dbReference>
<keyword evidence="17" id="KW-0812">Transmembrane</keyword>
<proteinExistence type="inferred from homology"/>
<sequence length="664" mass="73473">MSSSVPDRAIASVTNALNVVLEKLAQHPVGEAYSRLSPKSRVALSLSSAVVAIFVSYYLRRVKRKRKRKYITNLEAVGKPLGQQLPEYDVIIAGGGTSGCVLAARLTENPNIRVLLLESGGSGRAIPESRIPSTHSKLYKTAKHVHQFYTERQTAANGVKKLWPRARMLGGCTFVLQLKAQYGAPGDFDEWATIISDDSWSFKNLSHYFRKFESYRPHPDHPKVDRAAHGLTGPVQTGFNNTVSRWCYNFVKACVSVGIRETNDFNGPQGTLGAARVMTYISDKYERVSSESAYLTPEVLARPNLKVAINATVTRIMTYELEAKQYRAAGVEFATTLTGPRYVALAKKDVIVSAGAVQSPHILLLSGIGPAAHLEEHGISVIRDLPGVGSHLVDHPILDMHFEQKGKADSYGYMFPKNFGDFVRLTRAVFQYYVLGTGGPLAMNFAEAAAFVRTDDPTLFPPSEYAERLVDSTSANDSPDLEFFETPVAYKDHASVLFNNHHTVGLHVYLLRPTSFGNILLKSSNPFEYPLVDPLYLSTRDDRIKLVRGLRLGLRIAHSEPLNSLLNNASKDPQFDHQLHLKTNEELEDVVRERVETVYHPTSTCRMAPLEQGGVVDTQLKVYGVKNLRVCDASVFPEIISGHTAGACFAVAEKLADMMKAEYQ</sequence>
<dbReference type="InterPro" id="IPR007867">
    <property type="entry name" value="GMC_OxRtase_C"/>
</dbReference>
<keyword evidence="20" id="KW-1185">Reference proteome</keyword>
<evidence type="ECO:0000256" key="2">
    <source>
        <dbReference type="ARBA" id="ARBA00004613"/>
    </source>
</evidence>
<comment type="similarity">
    <text evidence="3">Belongs to the GMC oxidoreductase family.</text>
</comment>
<dbReference type="GO" id="GO:0050660">
    <property type="term" value="F:flavin adenine dinucleotide binding"/>
    <property type="evidence" value="ECO:0007669"/>
    <property type="project" value="InterPro"/>
</dbReference>
<dbReference type="SUPFAM" id="SSF54373">
    <property type="entry name" value="FAD-linked reductases, C-terminal domain"/>
    <property type="match status" value="1"/>
</dbReference>
<evidence type="ECO:0000256" key="16">
    <source>
        <dbReference type="PIRSR" id="PIRSR000137-2"/>
    </source>
</evidence>
<comment type="catalytic activity">
    <reaction evidence="10">
        <text>pyranose + acceptor = pyranos-2-ulose + reduced acceptor.</text>
        <dbReference type="EC" id="1.1.99.29"/>
    </reaction>
</comment>
<dbReference type="Gene3D" id="3.50.50.60">
    <property type="entry name" value="FAD/NAD(P)-binding domain"/>
    <property type="match status" value="1"/>
</dbReference>
<dbReference type="Pfam" id="PF00732">
    <property type="entry name" value="GMC_oxred_N"/>
    <property type="match status" value="1"/>
</dbReference>
<comment type="catalytic activity">
    <reaction evidence="12">
        <text>pyranose + acceptor = pyranos-3-ulose + reduced acceptor.</text>
        <dbReference type="EC" id="1.1.99.29"/>
    </reaction>
</comment>
<evidence type="ECO:0000256" key="14">
    <source>
        <dbReference type="ARBA" id="ARBA00034059"/>
    </source>
</evidence>
<dbReference type="GO" id="GO:0033718">
    <property type="term" value="F:pyranose dehydrogenase (acceptor) activity"/>
    <property type="evidence" value="ECO:0007669"/>
    <property type="project" value="UniProtKB-EC"/>
</dbReference>
<evidence type="ECO:0000256" key="15">
    <source>
        <dbReference type="PIRSR" id="PIRSR000137-1"/>
    </source>
</evidence>
<keyword evidence="17" id="KW-1133">Transmembrane helix</keyword>
<dbReference type="PIRSF" id="PIRSF000137">
    <property type="entry name" value="Alcohol_oxidase"/>
    <property type="match status" value="1"/>
</dbReference>
<dbReference type="PANTHER" id="PTHR11552">
    <property type="entry name" value="GLUCOSE-METHANOL-CHOLINE GMC OXIDOREDUCTASE"/>
    <property type="match status" value="1"/>
</dbReference>
<evidence type="ECO:0000256" key="6">
    <source>
        <dbReference type="ARBA" id="ARBA00022525"/>
    </source>
</evidence>
<evidence type="ECO:0000313" key="19">
    <source>
        <dbReference type="EMBL" id="KAF8907265.1"/>
    </source>
</evidence>
<feature type="transmembrane region" description="Helical" evidence="17">
    <location>
        <begin position="42"/>
        <end position="59"/>
    </location>
</feature>
<evidence type="ECO:0000256" key="5">
    <source>
        <dbReference type="ARBA" id="ARBA00013177"/>
    </source>
</evidence>
<comment type="catalytic activity">
    <reaction evidence="13">
        <text>a pyranoside + acceptor = a pyranosid-3-ulose + reduced acceptor.</text>
        <dbReference type="EC" id="1.1.99.29"/>
    </reaction>
</comment>
<organism evidence="19 20">
    <name type="scientific">Gymnopilus junonius</name>
    <name type="common">Spectacular rustgill mushroom</name>
    <name type="synonym">Gymnopilus spectabilis subsp. junonius</name>
    <dbReference type="NCBI Taxonomy" id="109634"/>
    <lineage>
        <taxon>Eukaryota</taxon>
        <taxon>Fungi</taxon>
        <taxon>Dikarya</taxon>
        <taxon>Basidiomycota</taxon>
        <taxon>Agaricomycotina</taxon>
        <taxon>Agaricomycetes</taxon>
        <taxon>Agaricomycetidae</taxon>
        <taxon>Agaricales</taxon>
        <taxon>Agaricineae</taxon>
        <taxon>Hymenogastraceae</taxon>
        <taxon>Gymnopilus</taxon>
    </lineage>
</organism>
<dbReference type="Proteomes" id="UP000724874">
    <property type="component" value="Unassembled WGS sequence"/>
</dbReference>
<keyword evidence="17" id="KW-0472">Membrane</keyword>
<evidence type="ECO:0000256" key="1">
    <source>
        <dbReference type="ARBA" id="ARBA00001974"/>
    </source>
</evidence>
<feature type="active site" description="Proton acceptor" evidence="15">
    <location>
        <position position="643"/>
    </location>
</feature>
<evidence type="ECO:0000256" key="10">
    <source>
        <dbReference type="ARBA" id="ARBA00033986"/>
    </source>
</evidence>
<comment type="subcellular location">
    <subcellularLocation>
        <location evidence="2">Secreted</location>
    </subcellularLocation>
</comment>
<evidence type="ECO:0000256" key="7">
    <source>
        <dbReference type="ARBA" id="ARBA00022630"/>
    </source>
</evidence>
<feature type="binding site" evidence="16">
    <location>
        <begin position="97"/>
        <end position="98"/>
    </location>
    <ligand>
        <name>FAD</name>
        <dbReference type="ChEBI" id="CHEBI:57692"/>
    </ligand>
</feature>
<evidence type="ECO:0000259" key="18">
    <source>
        <dbReference type="PROSITE" id="PS00624"/>
    </source>
</evidence>
<feature type="binding site" evidence="16">
    <location>
        <position position="313"/>
    </location>
    <ligand>
        <name>FAD</name>
        <dbReference type="ChEBI" id="CHEBI:57692"/>
    </ligand>
</feature>
<reference evidence="19" key="1">
    <citation type="submission" date="2020-11" db="EMBL/GenBank/DDBJ databases">
        <authorList>
            <consortium name="DOE Joint Genome Institute"/>
            <person name="Ahrendt S."/>
            <person name="Riley R."/>
            <person name="Andreopoulos W."/>
            <person name="LaButti K."/>
            <person name="Pangilinan J."/>
            <person name="Ruiz-duenas F.J."/>
            <person name="Barrasa J.M."/>
            <person name="Sanchez-Garcia M."/>
            <person name="Camarero S."/>
            <person name="Miyauchi S."/>
            <person name="Serrano A."/>
            <person name="Linde D."/>
            <person name="Babiker R."/>
            <person name="Drula E."/>
            <person name="Ayuso-Fernandez I."/>
            <person name="Pacheco R."/>
            <person name="Padilla G."/>
            <person name="Ferreira P."/>
            <person name="Barriuso J."/>
            <person name="Kellner H."/>
            <person name="Castanera R."/>
            <person name="Alfaro M."/>
            <person name="Ramirez L."/>
            <person name="Pisabarro A.G."/>
            <person name="Kuo A."/>
            <person name="Tritt A."/>
            <person name="Lipzen A."/>
            <person name="He G."/>
            <person name="Yan M."/>
            <person name="Ng V."/>
            <person name="Cullen D."/>
            <person name="Martin F."/>
            <person name="Rosso M.-N."/>
            <person name="Henrissat B."/>
            <person name="Hibbett D."/>
            <person name="Martinez A.T."/>
            <person name="Grigoriev I.V."/>
        </authorList>
    </citation>
    <scope>NUCLEOTIDE SEQUENCE</scope>
    <source>
        <strain evidence="19">AH 44721</strain>
    </source>
</reference>
<comment type="catalytic activity">
    <reaction evidence="11">
        <text>pyranose + acceptor = pyranos-2,3-diulose + reduced acceptor.</text>
        <dbReference type="EC" id="1.1.99.29"/>
    </reaction>
</comment>
<dbReference type="InterPro" id="IPR012132">
    <property type="entry name" value="GMC_OxRdtase"/>
</dbReference>
<evidence type="ECO:0000256" key="13">
    <source>
        <dbReference type="ARBA" id="ARBA00034050"/>
    </source>
</evidence>
<keyword evidence="8 16" id="KW-0274">FAD</keyword>
<evidence type="ECO:0000256" key="17">
    <source>
        <dbReference type="SAM" id="Phobius"/>
    </source>
</evidence>
<name>A0A9P5NUL7_GYMJU</name>
<evidence type="ECO:0000256" key="3">
    <source>
        <dbReference type="ARBA" id="ARBA00010790"/>
    </source>
</evidence>
<keyword evidence="7" id="KW-0285">Flavoprotein</keyword>
<comment type="subunit">
    <text evidence="4">Monomer.</text>
</comment>
<dbReference type="InterPro" id="IPR036188">
    <property type="entry name" value="FAD/NAD-bd_sf"/>
</dbReference>
<dbReference type="Pfam" id="PF05199">
    <property type="entry name" value="GMC_oxred_C"/>
    <property type="match status" value="1"/>
</dbReference>
<dbReference type="PROSITE" id="PS00624">
    <property type="entry name" value="GMC_OXRED_2"/>
    <property type="match status" value="1"/>
</dbReference>
<comment type="catalytic activity">
    <reaction evidence="14">
        <text>a pyranoside + acceptor = a pyranosid-3,4-diulose + reduced acceptor.</text>
        <dbReference type="EC" id="1.1.99.29"/>
    </reaction>
</comment>
<evidence type="ECO:0000256" key="4">
    <source>
        <dbReference type="ARBA" id="ARBA00011245"/>
    </source>
</evidence>
<dbReference type="AlphaFoldDB" id="A0A9P5NUL7"/>
<comment type="cofactor">
    <cofactor evidence="1 16">
        <name>FAD</name>
        <dbReference type="ChEBI" id="CHEBI:57692"/>
    </cofactor>
</comment>
<comment type="caution">
    <text evidence="19">The sequence shown here is derived from an EMBL/GenBank/DDBJ whole genome shotgun (WGS) entry which is preliminary data.</text>
</comment>
<feature type="active site" description="Proton donor" evidence="15">
    <location>
        <position position="600"/>
    </location>
</feature>
<evidence type="ECO:0000256" key="11">
    <source>
        <dbReference type="ARBA" id="ARBA00034010"/>
    </source>
</evidence>
<gene>
    <name evidence="19" type="ORF">CPB84DRAFT_1674893</name>
</gene>
<comment type="function">
    <text evidence="9">Catalyzes the single-oxidation or sequential double oxidation reaction of carbohydrates primarily at carbon-2 and/or carbon-3 with the concomitant reduction of the flavin. The enzyme exhibits a broad sugar substrate specificity, oxidizing different aldopyranoses to the corresponding C-1, C-2, C-3 or C-1,2, C-2,3 and C-3,4 (di)dehydro sugars with substrate-specific regioselectivity. Accepts only a narrow range of electron acceptors such as substituted benzoquinones and complexed metal ions and reacts extremely slowly with O(2) as acceptor. May play a role in the natural recycling of plant matter by oxidizing all major monosaccharides in lignocellulose and by reducing quinone compounds or reactive radical species generated during lignin depolymerization.</text>
</comment>
<accession>A0A9P5NUL7</accession>
<keyword evidence="6" id="KW-0964">Secreted</keyword>
<feature type="domain" description="Glucose-methanol-choline oxidoreductase N-terminal" evidence="18">
    <location>
        <begin position="355"/>
        <end position="369"/>
    </location>
</feature>
<dbReference type="PANTHER" id="PTHR11552:SF147">
    <property type="entry name" value="CHOLINE DEHYDROGENASE, MITOCHONDRIAL"/>
    <property type="match status" value="1"/>
</dbReference>
<evidence type="ECO:0000256" key="12">
    <source>
        <dbReference type="ARBA" id="ARBA00034029"/>
    </source>
</evidence>